<proteinExistence type="predicted"/>
<dbReference type="EMBL" id="FWFK01000001">
    <property type="protein sequence ID" value="SLN10148.1"/>
    <property type="molecule type" value="Genomic_DNA"/>
</dbReference>
<dbReference type="AlphaFoldDB" id="A0A1X6Y490"/>
<evidence type="ECO:0000313" key="1">
    <source>
        <dbReference type="EMBL" id="SLN10148.1"/>
    </source>
</evidence>
<gene>
    <name evidence="1" type="ORF">ROJ8625_00183</name>
</gene>
<dbReference type="OrthoDB" id="9152892at2"/>
<name>A0A1X6Y490_9RHOB</name>
<evidence type="ECO:0008006" key="3">
    <source>
        <dbReference type="Google" id="ProtNLM"/>
    </source>
</evidence>
<sequence length="97" mass="10883">MTLTHLCEIDFYIDGELGPEEACELEARLERDDRMRAVFDAIWRQKETLSRAMDAIDVASAASRQTARLQATLVQALSRRMAMTGGAEREGPALWPT</sequence>
<protein>
    <recommendedName>
        <fullName evidence="3">Zinc-finger domain-containing protein</fullName>
    </recommendedName>
</protein>
<evidence type="ECO:0000313" key="2">
    <source>
        <dbReference type="Proteomes" id="UP000193570"/>
    </source>
</evidence>
<dbReference type="RefSeq" id="WP_085789971.1">
    <property type="nucleotide sequence ID" value="NZ_FWFK01000001.1"/>
</dbReference>
<reference evidence="1 2" key="1">
    <citation type="submission" date="2017-03" db="EMBL/GenBank/DDBJ databases">
        <authorList>
            <person name="Afonso C.L."/>
            <person name="Miller P.J."/>
            <person name="Scott M.A."/>
            <person name="Spackman E."/>
            <person name="Goraichik I."/>
            <person name="Dimitrov K.M."/>
            <person name="Suarez D.L."/>
            <person name="Swayne D.E."/>
        </authorList>
    </citation>
    <scope>NUCLEOTIDE SEQUENCE [LARGE SCALE GENOMIC DNA]</scope>
    <source>
        <strain evidence="1 2">CECT 8625</strain>
    </source>
</reference>
<dbReference type="Proteomes" id="UP000193570">
    <property type="component" value="Unassembled WGS sequence"/>
</dbReference>
<keyword evidence="2" id="KW-1185">Reference proteome</keyword>
<organism evidence="1 2">
    <name type="scientific">Roseivivax jejudonensis</name>
    <dbReference type="NCBI Taxonomy" id="1529041"/>
    <lineage>
        <taxon>Bacteria</taxon>
        <taxon>Pseudomonadati</taxon>
        <taxon>Pseudomonadota</taxon>
        <taxon>Alphaproteobacteria</taxon>
        <taxon>Rhodobacterales</taxon>
        <taxon>Roseobacteraceae</taxon>
        <taxon>Roseivivax</taxon>
    </lineage>
</organism>
<accession>A0A1X6Y490</accession>